<dbReference type="GO" id="GO:0005737">
    <property type="term" value="C:cytoplasm"/>
    <property type="evidence" value="ECO:0007669"/>
    <property type="project" value="InterPro"/>
</dbReference>
<evidence type="ECO:0000313" key="5">
    <source>
        <dbReference type="Proteomes" id="UP000198623"/>
    </source>
</evidence>
<dbReference type="Gene3D" id="1.20.5.340">
    <property type="match status" value="1"/>
</dbReference>
<dbReference type="AlphaFoldDB" id="A0A1I2N7P0"/>
<organism evidence="4 5">
    <name type="scientific">Neptunomonas qingdaonensis</name>
    <dbReference type="NCBI Taxonomy" id="1045558"/>
    <lineage>
        <taxon>Bacteria</taxon>
        <taxon>Pseudomonadati</taxon>
        <taxon>Pseudomonadota</taxon>
        <taxon>Gammaproteobacteria</taxon>
        <taxon>Oceanospirillales</taxon>
        <taxon>Oceanospirillaceae</taxon>
        <taxon>Neptunomonas</taxon>
    </lineage>
</organism>
<dbReference type="EMBL" id="FOOU01000002">
    <property type="protein sequence ID" value="SFF99935.1"/>
    <property type="molecule type" value="Genomic_DNA"/>
</dbReference>
<evidence type="ECO:0000256" key="1">
    <source>
        <dbReference type="ARBA" id="ARBA00023054"/>
    </source>
</evidence>
<dbReference type="RefSeq" id="WP_090725071.1">
    <property type="nucleotide sequence ID" value="NZ_FOOU01000002.1"/>
</dbReference>
<dbReference type="GO" id="GO:0043093">
    <property type="term" value="P:FtsZ-dependent cytokinesis"/>
    <property type="evidence" value="ECO:0007669"/>
    <property type="project" value="InterPro"/>
</dbReference>
<evidence type="ECO:0000313" key="4">
    <source>
        <dbReference type="EMBL" id="SFF99935.1"/>
    </source>
</evidence>
<dbReference type="Proteomes" id="UP000198623">
    <property type="component" value="Unassembled WGS sequence"/>
</dbReference>
<accession>A0A1I2N7P0</accession>
<protein>
    <submittedName>
        <fullName evidence="4">Cell division protein ZapB</fullName>
    </submittedName>
</protein>
<dbReference type="STRING" id="1045558.SAMN05216175_102356"/>
<dbReference type="InterPro" id="IPR009252">
    <property type="entry name" value="Cell_div_ZapB"/>
</dbReference>
<dbReference type="GO" id="GO:0000917">
    <property type="term" value="P:division septum assembly"/>
    <property type="evidence" value="ECO:0007669"/>
    <property type="project" value="UniProtKB-KW"/>
</dbReference>
<keyword evidence="2" id="KW-0717">Septation</keyword>
<dbReference type="Pfam" id="PF06005">
    <property type="entry name" value="ZapB"/>
    <property type="match status" value="1"/>
</dbReference>
<evidence type="ECO:0000256" key="2">
    <source>
        <dbReference type="ARBA" id="ARBA00023210"/>
    </source>
</evidence>
<evidence type="ECO:0000256" key="3">
    <source>
        <dbReference type="SAM" id="Coils"/>
    </source>
</evidence>
<keyword evidence="4" id="KW-0132">Cell division</keyword>
<keyword evidence="1 3" id="KW-0175">Coiled coil</keyword>
<keyword evidence="2" id="KW-0131">Cell cycle</keyword>
<reference evidence="5" key="1">
    <citation type="submission" date="2016-10" db="EMBL/GenBank/DDBJ databases">
        <authorList>
            <person name="Varghese N."/>
            <person name="Submissions S."/>
        </authorList>
    </citation>
    <scope>NUCLEOTIDE SEQUENCE [LARGE SCALE GENOMIC DNA]</scope>
    <source>
        <strain evidence="5">CGMCC 1.10971</strain>
    </source>
</reference>
<gene>
    <name evidence="4" type="ORF">SAMN05216175_102356</name>
</gene>
<keyword evidence="5" id="KW-1185">Reference proteome</keyword>
<feature type="coiled-coil region" evidence="3">
    <location>
        <begin position="6"/>
        <end position="54"/>
    </location>
</feature>
<proteinExistence type="predicted"/>
<sequence length="62" mass="7438">MQTELFNQLETKIESMIDEVELLRMEITELREAKQQLEEEQQAWQENLQHLLSKFDSVDTAE</sequence>
<name>A0A1I2N7P0_9GAMM</name>